<feature type="compositionally biased region" description="Basic residues" evidence="1">
    <location>
        <begin position="49"/>
        <end position="70"/>
    </location>
</feature>
<feature type="compositionally biased region" description="Low complexity" evidence="1">
    <location>
        <begin position="35"/>
        <end position="48"/>
    </location>
</feature>
<keyword evidence="2" id="KW-0812">Transmembrane</keyword>
<organism evidence="3">
    <name type="scientific">Oryza punctata</name>
    <name type="common">Red rice</name>
    <dbReference type="NCBI Taxonomy" id="4537"/>
    <lineage>
        <taxon>Eukaryota</taxon>
        <taxon>Viridiplantae</taxon>
        <taxon>Streptophyta</taxon>
        <taxon>Embryophyta</taxon>
        <taxon>Tracheophyta</taxon>
        <taxon>Spermatophyta</taxon>
        <taxon>Magnoliopsida</taxon>
        <taxon>Liliopsida</taxon>
        <taxon>Poales</taxon>
        <taxon>Poaceae</taxon>
        <taxon>BOP clade</taxon>
        <taxon>Oryzoideae</taxon>
        <taxon>Oryzeae</taxon>
        <taxon>Oryzinae</taxon>
        <taxon>Oryza</taxon>
    </lineage>
</organism>
<reference evidence="3" key="1">
    <citation type="submission" date="2015-04" db="UniProtKB">
        <authorList>
            <consortium name="EnsemblPlants"/>
        </authorList>
    </citation>
    <scope>IDENTIFICATION</scope>
</reference>
<dbReference type="AlphaFoldDB" id="A0A0E0LB34"/>
<dbReference type="Proteomes" id="UP000026962">
    <property type="component" value="Chromosome 6"/>
</dbReference>
<accession>A0A0E0LB34</accession>
<evidence type="ECO:0000256" key="1">
    <source>
        <dbReference type="SAM" id="MobiDB-lite"/>
    </source>
</evidence>
<keyword evidence="2" id="KW-1133">Transmembrane helix</keyword>
<evidence type="ECO:0000256" key="2">
    <source>
        <dbReference type="SAM" id="Phobius"/>
    </source>
</evidence>
<dbReference type="EnsemblPlants" id="OPUNC06G12250.1">
    <property type="protein sequence ID" value="OPUNC06G12250.1"/>
    <property type="gene ID" value="OPUNC06G12250"/>
</dbReference>
<feature type="transmembrane region" description="Helical" evidence="2">
    <location>
        <begin position="6"/>
        <end position="26"/>
    </location>
</feature>
<reference evidence="3" key="2">
    <citation type="submission" date="2018-05" db="EMBL/GenBank/DDBJ databases">
        <title>OpunRS2 (Oryza punctata Reference Sequence Version 2).</title>
        <authorList>
            <person name="Zhang J."/>
            <person name="Kudrna D."/>
            <person name="Lee S."/>
            <person name="Talag J."/>
            <person name="Welchert J."/>
            <person name="Wing R.A."/>
        </authorList>
    </citation>
    <scope>NUCLEOTIDE SEQUENCE [LARGE SCALE GENOMIC DNA]</scope>
</reference>
<protein>
    <submittedName>
        <fullName evidence="3">Uncharacterized protein</fullName>
    </submittedName>
</protein>
<feature type="region of interest" description="Disordered" evidence="1">
    <location>
        <begin position="31"/>
        <end position="70"/>
    </location>
</feature>
<keyword evidence="4" id="KW-1185">Reference proteome</keyword>
<name>A0A0E0LB34_ORYPU</name>
<proteinExistence type="predicted"/>
<dbReference type="HOGENOM" id="CLU_2762218_0_0_1"/>
<evidence type="ECO:0000313" key="4">
    <source>
        <dbReference type="Proteomes" id="UP000026962"/>
    </source>
</evidence>
<keyword evidence="2" id="KW-0472">Membrane</keyword>
<dbReference type="Gramene" id="OPUNC06G12250.1">
    <property type="protein sequence ID" value="OPUNC06G12250.1"/>
    <property type="gene ID" value="OPUNC06G12250"/>
</dbReference>
<evidence type="ECO:0000313" key="3">
    <source>
        <dbReference type="EnsemblPlants" id="OPUNC06G12250.1"/>
    </source>
</evidence>
<sequence>MVNHLYGGAGGMAQGGFVLLNVEIWLAHMKKEQESSLSGGKSSSSSSSPKKKNLTRKHASQRHSRKGGSY</sequence>